<dbReference type="PANTHER" id="PTHR43108">
    <property type="entry name" value="N-ACETYLGLUCOSAMINE-6-SULFATASE FAMILY MEMBER"/>
    <property type="match status" value="1"/>
</dbReference>
<dbReference type="AlphaFoldDB" id="A0A514CK93"/>
<keyword evidence="2" id="KW-0378">Hydrolase</keyword>
<dbReference type="SUPFAM" id="SSF53649">
    <property type="entry name" value="Alkaline phosphatase-like"/>
    <property type="match status" value="1"/>
</dbReference>
<protein>
    <submittedName>
        <fullName evidence="4">Sulfatase</fullName>
    </submittedName>
</protein>
<dbReference type="PANTHER" id="PTHR43108:SF6">
    <property type="entry name" value="N-SULPHOGLUCOSAMINE SULPHOHYDROLASE"/>
    <property type="match status" value="1"/>
</dbReference>
<name>A0A514CK93_9BACT</name>
<reference evidence="4 5" key="1">
    <citation type="submission" date="2019-06" db="EMBL/GenBank/DDBJ databases">
        <title>Echinicola alkalisoli sp. nov. isolated from saline soil.</title>
        <authorList>
            <person name="Sun J.-Q."/>
            <person name="Xu L."/>
        </authorList>
    </citation>
    <scope>NUCLEOTIDE SEQUENCE [LARGE SCALE GENOMIC DNA]</scope>
    <source>
        <strain evidence="4 5">LN3S3</strain>
    </source>
</reference>
<dbReference type="RefSeq" id="WP_141615446.1">
    <property type="nucleotide sequence ID" value="NZ_CP041253.1"/>
</dbReference>
<evidence type="ECO:0000256" key="2">
    <source>
        <dbReference type="ARBA" id="ARBA00022801"/>
    </source>
</evidence>
<dbReference type="Proteomes" id="UP000316614">
    <property type="component" value="Chromosome"/>
</dbReference>
<dbReference type="InterPro" id="IPR017850">
    <property type="entry name" value="Alkaline_phosphatase_core_sf"/>
</dbReference>
<organism evidence="4 5">
    <name type="scientific">Echinicola soli</name>
    <dbReference type="NCBI Taxonomy" id="2591634"/>
    <lineage>
        <taxon>Bacteria</taxon>
        <taxon>Pseudomonadati</taxon>
        <taxon>Bacteroidota</taxon>
        <taxon>Cytophagia</taxon>
        <taxon>Cytophagales</taxon>
        <taxon>Cyclobacteriaceae</taxon>
        <taxon>Echinicola</taxon>
    </lineage>
</organism>
<proteinExistence type="inferred from homology"/>
<accession>A0A514CK93</accession>
<dbReference type="PROSITE" id="PS51257">
    <property type="entry name" value="PROKAR_LIPOPROTEIN"/>
    <property type="match status" value="1"/>
</dbReference>
<gene>
    <name evidence="4" type="ORF">FKX85_14640</name>
</gene>
<dbReference type="Gene3D" id="3.40.720.10">
    <property type="entry name" value="Alkaline Phosphatase, subunit A"/>
    <property type="match status" value="2"/>
</dbReference>
<dbReference type="InterPro" id="IPR024607">
    <property type="entry name" value="Sulfatase_CS"/>
</dbReference>
<comment type="similarity">
    <text evidence="1">Belongs to the sulfatase family.</text>
</comment>
<evidence type="ECO:0000313" key="5">
    <source>
        <dbReference type="Proteomes" id="UP000316614"/>
    </source>
</evidence>
<dbReference type="KEGG" id="echi:FKX85_14640"/>
<dbReference type="OrthoDB" id="9789742at2"/>
<evidence type="ECO:0000313" key="4">
    <source>
        <dbReference type="EMBL" id="QDH80210.1"/>
    </source>
</evidence>
<sequence>MYPKTNSVGKNTALALMAIGIIAFLFSCKPPKEEEEATANKRPNIIFIMSDDHAYQAISAYSDKLINTPNIDRIAKEGMLFEKAFVSNSICAPSRAVILTGKHSHVNGLVDNAVKFDSTQVTFPKILREKGYQTAMIGKWHLKTEPTGFDYWKVLPGQGHYYNPEFRTKNGVELDSGYVTDLITDFAIDWLDEAKESEEPFMLMYQHKAPHREWLPTEENFRKYTKKEFPEPESLLDDYSGRGSAAREAEMRIDTHMGVTSDNKIHPDIAEKMGYENFLTWYPYAYHNNLDRMSPSERAAWEEVYGPINAEFEKANLQGDELTKWKYQRYMQDYLASIESVDENVGRLLDYLEKNGLAENTIIVYTSDQGFYLGEHGWFDKRFMYEESFRTPLMIKWPGVIKEGSRNTDLVQNLDFAETFLDAAGVAIPKEMQGKSMLPLLKGEEVEWRDALYYHYYEYPGIHAVKRHNGVRTDRYKLIHFYYDVDEWELYDLEKDPHEMNNIYEDPAYAEVKKEMHNKLDELMSQYKDEVVMPTEK</sequence>
<feature type="domain" description="N-sulphoglucosamine sulphohydrolase C-terminal" evidence="3">
    <location>
        <begin position="374"/>
        <end position="525"/>
    </location>
</feature>
<evidence type="ECO:0000259" key="3">
    <source>
        <dbReference type="Pfam" id="PF16347"/>
    </source>
</evidence>
<dbReference type="InterPro" id="IPR032506">
    <property type="entry name" value="SGSH_C"/>
</dbReference>
<dbReference type="EMBL" id="CP041253">
    <property type="protein sequence ID" value="QDH80210.1"/>
    <property type="molecule type" value="Genomic_DNA"/>
</dbReference>
<keyword evidence="5" id="KW-1185">Reference proteome</keyword>
<dbReference type="CDD" id="cd16031">
    <property type="entry name" value="G6S_like"/>
    <property type="match status" value="1"/>
</dbReference>
<dbReference type="PROSITE" id="PS00149">
    <property type="entry name" value="SULFATASE_2"/>
    <property type="match status" value="1"/>
</dbReference>
<dbReference type="Pfam" id="PF16347">
    <property type="entry name" value="SGSH_C"/>
    <property type="match status" value="1"/>
</dbReference>
<dbReference type="PROSITE" id="PS00523">
    <property type="entry name" value="SULFATASE_1"/>
    <property type="match status" value="1"/>
</dbReference>
<dbReference type="GO" id="GO:0016787">
    <property type="term" value="F:hydrolase activity"/>
    <property type="evidence" value="ECO:0007669"/>
    <property type="project" value="UniProtKB-KW"/>
</dbReference>
<evidence type="ECO:0000256" key="1">
    <source>
        <dbReference type="ARBA" id="ARBA00008779"/>
    </source>
</evidence>